<accession>A0A0F9SDI6</accession>
<sequence>MATRAQFLDGTYGSAWNTSKRSLVRFEIWRNQISFTTLSASINDVFQAIQVPADTWIMHAWLRVITACATGVNGDLGYGSDPDKWGQFLKLTATGVISGQHQESSGGGIVERGVNEPFHFSSDDTIDLKLNKAATSGVVEVCALALRSK</sequence>
<organism evidence="1">
    <name type="scientific">marine sediment metagenome</name>
    <dbReference type="NCBI Taxonomy" id="412755"/>
    <lineage>
        <taxon>unclassified sequences</taxon>
        <taxon>metagenomes</taxon>
        <taxon>ecological metagenomes</taxon>
    </lineage>
</organism>
<gene>
    <name evidence="1" type="ORF">LCGC14_0864690</name>
</gene>
<dbReference type="AlphaFoldDB" id="A0A0F9SDI6"/>
<reference evidence="1" key="1">
    <citation type="journal article" date="2015" name="Nature">
        <title>Complex archaea that bridge the gap between prokaryotes and eukaryotes.</title>
        <authorList>
            <person name="Spang A."/>
            <person name="Saw J.H."/>
            <person name="Jorgensen S.L."/>
            <person name="Zaremba-Niedzwiedzka K."/>
            <person name="Martijn J."/>
            <person name="Lind A.E."/>
            <person name="van Eijk R."/>
            <person name="Schleper C."/>
            <person name="Guy L."/>
            <person name="Ettema T.J."/>
        </authorList>
    </citation>
    <scope>NUCLEOTIDE SEQUENCE</scope>
</reference>
<protein>
    <submittedName>
        <fullName evidence="1">Uncharacterized protein</fullName>
    </submittedName>
</protein>
<evidence type="ECO:0000313" key="1">
    <source>
        <dbReference type="EMBL" id="KKN27453.1"/>
    </source>
</evidence>
<name>A0A0F9SDI6_9ZZZZ</name>
<dbReference type="EMBL" id="LAZR01002637">
    <property type="protein sequence ID" value="KKN27453.1"/>
    <property type="molecule type" value="Genomic_DNA"/>
</dbReference>
<proteinExistence type="predicted"/>
<comment type="caution">
    <text evidence="1">The sequence shown here is derived from an EMBL/GenBank/DDBJ whole genome shotgun (WGS) entry which is preliminary data.</text>
</comment>